<dbReference type="PANTHER" id="PTHR38465:SF1">
    <property type="entry name" value="HTH-TYPE TRANSCRIPTIONAL REGULATOR MJ1563-RELATED"/>
    <property type="match status" value="1"/>
</dbReference>
<accession>A0A6N8FDH8</accession>
<dbReference type="InterPro" id="IPR036388">
    <property type="entry name" value="WH-like_DNA-bd_sf"/>
</dbReference>
<keyword evidence="2 4" id="KW-0238">DNA-binding</keyword>
<dbReference type="InterPro" id="IPR052362">
    <property type="entry name" value="HTH-GbsR_regulator"/>
</dbReference>
<dbReference type="EMBL" id="WOCA01000002">
    <property type="protein sequence ID" value="MUK87593.1"/>
    <property type="molecule type" value="Genomic_DNA"/>
</dbReference>
<dbReference type="RefSeq" id="WP_155667418.1">
    <property type="nucleotide sequence ID" value="NZ_WOCA01000002.1"/>
</dbReference>
<keyword evidence="1 4" id="KW-0805">Transcription regulation</keyword>
<dbReference type="Gene3D" id="1.10.10.10">
    <property type="entry name" value="Winged helix-like DNA-binding domain superfamily/Winged helix DNA-binding domain"/>
    <property type="match status" value="1"/>
</dbReference>
<evidence type="ECO:0000313" key="5">
    <source>
        <dbReference type="EMBL" id="MUK87593.1"/>
    </source>
</evidence>
<dbReference type="NCBIfam" id="NF047500">
    <property type="entry name" value="choline_R_CudC"/>
    <property type="match status" value="1"/>
</dbReference>
<evidence type="ECO:0000313" key="6">
    <source>
        <dbReference type="Proteomes" id="UP000469125"/>
    </source>
</evidence>
<dbReference type="InterPro" id="IPR026282">
    <property type="entry name" value="MJ1563"/>
</dbReference>
<evidence type="ECO:0000256" key="3">
    <source>
        <dbReference type="ARBA" id="ARBA00023163"/>
    </source>
</evidence>
<comment type="similarity">
    <text evidence="4">Belongs to the GbsR family.</text>
</comment>
<name>A0A6N8FDH8_9BACI</name>
<sequence length="187" mass="22401">MKNPQDERAREQLEEAKEQVIQAISETMDLYGVTPAAGKIYATMYFQDQMNLDEMREELGMSKPSMSTNVRKLQQIEMVKKKFQRGTRKHTYTAEKDFFHSFMAYFCQMWEREVKMNMDAIHEAENMLAEIFEDETISDELREEAKSHYDLLNQSKVYYRWLEKLVESIRSEEIYKFLPKETDTQDK</sequence>
<reference evidence="5 6" key="1">
    <citation type="submission" date="2019-11" db="EMBL/GenBank/DDBJ databases">
        <authorList>
            <person name="Li X."/>
        </authorList>
    </citation>
    <scope>NUCLEOTIDE SEQUENCE [LARGE SCALE GENOMIC DNA]</scope>
    <source>
        <strain evidence="5 6">L9</strain>
    </source>
</reference>
<keyword evidence="6" id="KW-1185">Reference proteome</keyword>
<dbReference type="AlphaFoldDB" id="A0A6N8FDH8"/>
<organism evidence="5 6">
    <name type="scientific">Ornithinibacillus caprae</name>
    <dbReference type="NCBI Taxonomy" id="2678566"/>
    <lineage>
        <taxon>Bacteria</taxon>
        <taxon>Bacillati</taxon>
        <taxon>Bacillota</taxon>
        <taxon>Bacilli</taxon>
        <taxon>Bacillales</taxon>
        <taxon>Bacillaceae</taxon>
        <taxon>Ornithinibacillus</taxon>
    </lineage>
</organism>
<evidence type="ECO:0000256" key="1">
    <source>
        <dbReference type="ARBA" id="ARBA00023015"/>
    </source>
</evidence>
<proteinExistence type="inferred from homology"/>
<protein>
    <recommendedName>
        <fullName evidence="4">HTH-type transcriptional regulator</fullName>
    </recommendedName>
</protein>
<dbReference type="InterPro" id="IPR036390">
    <property type="entry name" value="WH_DNA-bd_sf"/>
</dbReference>
<dbReference type="GO" id="GO:0003677">
    <property type="term" value="F:DNA binding"/>
    <property type="evidence" value="ECO:0007669"/>
    <property type="project" value="UniProtKB-UniRule"/>
</dbReference>
<comment type="caution">
    <text evidence="5">The sequence shown here is derived from an EMBL/GenBank/DDBJ whole genome shotgun (WGS) entry which is preliminary data.</text>
</comment>
<evidence type="ECO:0000256" key="4">
    <source>
        <dbReference type="PIRNR" id="PIRNR006707"/>
    </source>
</evidence>
<dbReference type="PIRSF" id="PIRSF006707">
    <property type="entry name" value="MJ1563"/>
    <property type="match status" value="1"/>
</dbReference>
<dbReference type="PANTHER" id="PTHR38465">
    <property type="entry name" value="HTH-TYPE TRANSCRIPTIONAL REGULATOR MJ1563-RELATED"/>
    <property type="match status" value="1"/>
</dbReference>
<gene>
    <name evidence="5" type="ORF">GMD78_04160</name>
</gene>
<dbReference type="SUPFAM" id="SSF46785">
    <property type="entry name" value="Winged helix' DNA-binding domain"/>
    <property type="match status" value="1"/>
</dbReference>
<dbReference type="Proteomes" id="UP000469125">
    <property type="component" value="Unassembled WGS sequence"/>
</dbReference>
<keyword evidence="3 4" id="KW-0804">Transcription</keyword>
<evidence type="ECO:0000256" key="2">
    <source>
        <dbReference type="ARBA" id="ARBA00023125"/>
    </source>
</evidence>